<dbReference type="InterPro" id="IPR046192">
    <property type="entry name" value="DUF6220"/>
</dbReference>
<feature type="transmembrane region" description="Helical" evidence="1">
    <location>
        <begin position="12"/>
        <end position="35"/>
    </location>
</feature>
<organism evidence="2 3">
    <name type="scientific">Rhizobium glycinendophyticum</name>
    <dbReference type="NCBI Taxonomy" id="2589807"/>
    <lineage>
        <taxon>Bacteria</taxon>
        <taxon>Pseudomonadati</taxon>
        <taxon>Pseudomonadota</taxon>
        <taxon>Alphaproteobacteria</taxon>
        <taxon>Hyphomicrobiales</taxon>
        <taxon>Rhizobiaceae</taxon>
        <taxon>Rhizobium/Agrobacterium group</taxon>
        <taxon>Rhizobium</taxon>
    </lineage>
</organism>
<keyword evidence="1" id="KW-0812">Transmembrane</keyword>
<dbReference type="RefSeq" id="WP_140828309.1">
    <property type="nucleotide sequence ID" value="NZ_VFYP01000001.1"/>
</dbReference>
<keyword evidence="3" id="KW-1185">Reference proteome</keyword>
<evidence type="ECO:0000313" key="2">
    <source>
        <dbReference type="EMBL" id="TPP11575.1"/>
    </source>
</evidence>
<keyword evidence="1" id="KW-0472">Membrane</keyword>
<gene>
    <name evidence="2" type="ORF">FJQ55_12465</name>
</gene>
<sequence length="130" mass="13424">MTAGIVREQGRWLSFGLFSGFAVLSLVGIAGQFLLAGMSIFGAADAWGLHGLSGGLLSVPVLGMLGLALAIPGLRRFRRDAGILTAVYLAQVTLAGLGSRFPMIGALHPLNGLIMADVAMGIAKARFSRA</sequence>
<dbReference type="OrthoDB" id="8387646at2"/>
<feature type="transmembrane region" description="Helical" evidence="1">
    <location>
        <begin position="47"/>
        <end position="69"/>
    </location>
</feature>
<comment type="caution">
    <text evidence="2">The sequence shown here is derived from an EMBL/GenBank/DDBJ whole genome shotgun (WGS) entry which is preliminary data.</text>
</comment>
<keyword evidence="1" id="KW-1133">Transmembrane helix</keyword>
<dbReference type="AlphaFoldDB" id="A0A504ULI9"/>
<dbReference type="Pfam" id="PF19728">
    <property type="entry name" value="DUF6220"/>
    <property type="match status" value="1"/>
</dbReference>
<reference evidence="2 3" key="1">
    <citation type="submission" date="2019-06" db="EMBL/GenBank/DDBJ databases">
        <title>Rhizobium sp. CL12 isolated from roots of soybean.</title>
        <authorList>
            <person name="Wang C."/>
        </authorList>
    </citation>
    <scope>NUCLEOTIDE SEQUENCE [LARGE SCALE GENOMIC DNA]</scope>
    <source>
        <strain evidence="2 3">CL12</strain>
    </source>
</reference>
<name>A0A504ULI9_9HYPH</name>
<evidence type="ECO:0000313" key="3">
    <source>
        <dbReference type="Proteomes" id="UP000316429"/>
    </source>
</evidence>
<dbReference type="EMBL" id="VFYP01000001">
    <property type="protein sequence ID" value="TPP11575.1"/>
    <property type="molecule type" value="Genomic_DNA"/>
</dbReference>
<evidence type="ECO:0000256" key="1">
    <source>
        <dbReference type="SAM" id="Phobius"/>
    </source>
</evidence>
<proteinExistence type="predicted"/>
<protein>
    <submittedName>
        <fullName evidence="2">Uncharacterized protein</fullName>
    </submittedName>
</protein>
<accession>A0A504ULI9</accession>
<dbReference type="Proteomes" id="UP000316429">
    <property type="component" value="Unassembled WGS sequence"/>
</dbReference>